<dbReference type="KEGG" id="fwa:DCMF_08210"/>
<gene>
    <name evidence="3" type="ORF">DCMF_08210</name>
</gene>
<organism evidence="3 4">
    <name type="scientific">Formimonas warabiya</name>
    <dbReference type="NCBI Taxonomy" id="1761012"/>
    <lineage>
        <taxon>Bacteria</taxon>
        <taxon>Bacillati</taxon>
        <taxon>Bacillota</taxon>
        <taxon>Clostridia</taxon>
        <taxon>Eubacteriales</taxon>
        <taxon>Peptococcaceae</taxon>
        <taxon>Candidatus Formimonas</taxon>
    </lineage>
</organism>
<accession>A0A3G1L1C7</accession>
<dbReference type="AlphaFoldDB" id="A0A3G1L1C7"/>
<evidence type="ECO:0000313" key="4">
    <source>
        <dbReference type="Proteomes" id="UP000323521"/>
    </source>
</evidence>
<proteinExistence type="predicted"/>
<keyword evidence="2" id="KW-1133">Transmembrane helix</keyword>
<feature type="compositionally biased region" description="Polar residues" evidence="1">
    <location>
        <begin position="151"/>
        <end position="175"/>
    </location>
</feature>
<sequence length="175" mass="19242">MQDTVVISVLGGLIGTIPMDLSNYLLWKKGKTENLYGHVAGSMLVNKHRTNQTKNFILGQFWHYATGAGFGFPAFYLLKKTGKDHLLLKGASVGIATWGILYNIGMKVGLYDAVTRLTKTKYAALWHNFLYGVTTVYSIAKIADPSLFPDKQNQGTESGDGSLTHSDSQNLIQKP</sequence>
<evidence type="ECO:0000256" key="1">
    <source>
        <dbReference type="SAM" id="MobiDB-lite"/>
    </source>
</evidence>
<dbReference type="EMBL" id="CP017634">
    <property type="protein sequence ID" value="ATW28461.1"/>
    <property type="molecule type" value="Genomic_DNA"/>
</dbReference>
<dbReference type="Proteomes" id="UP000323521">
    <property type="component" value="Chromosome"/>
</dbReference>
<protein>
    <recommendedName>
        <fullName evidence="5">DUF2938 domain-containing protein</fullName>
    </recommendedName>
</protein>
<feature type="region of interest" description="Disordered" evidence="1">
    <location>
        <begin position="150"/>
        <end position="175"/>
    </location>
</feature>
<keyword evidence="2" id="KW-0472">Membrane</keyword>
<feature type="transmembrane region" description="Helical" evidence="2">
    <location>
        <begin position="86"/>
        <end position="104"/>
    </location>
</feature>
<keyword evidence="4" id="KW-1185">Reference proteome</keyword>
<evidence type="ECO:0000313" key="3">
    <source>
        <dbReference type="EMBL" id="ATW28461.1"/>
    </source>
</evidence>
<evidence type="ECO:0000256" key="2">
    <source>
        <dbReference type="SAM" id="Phobius"/>
    </source>
</evidence>
<keyword evidence="2" id="KW-0812">Transmembrane</keyword>
<feature type="transmembrane region" description="Helical" evidence="2">
    <location>
        <begin position="61"/>
        <end position="79"/>
    </location>
</feature>
<reference evidence="3 4" key="1">
    <citation type="submission" date="2016-10" db="EMBL/GenBank/DDBJ databases">
        <title>Complete Genome Sequence of Peptococcaceae strain DCMF.</title>
        <authorList>
            <person name="Edwards R.J."/>
            <person name="Holland S.I."/>
            <person name="Deshpande N.P."/>
            <person name="Wong Y.K."/>
            <person name="Ertan H."/>
            <person name="Manefield M."/>
            <person name="Russell T.L."/>
            <person name="Lee M.J."/>
        </authorList>
    </citation>
    <scope>NUCLEOTIDE SEQUENCE [LARGE SCALE GENOMIC DNA]</scope>
    <source>
        <strain evidence="3 4">DCMF</strain>
    </source>
</reference>
<evidence type="ECO:0008006" key="5">
    <source>
        <dbReference type="Google" id="ProtNLM"/>
    </source>
</evidence>
<name>A0A3G1L1C7_FORW1</name>